<feature type="compositionally biased region" description="Basic residues" evidence="1">
    <location>
        <begin position="46"/>
        <end position="56"/>
    </location>
</feature>
<organism evidence="2 3">
    <name type="scientific">Rhizophagus irregularis</name>
    <dbReference type="NCBI Taxonomy" id="588596"/>
    <lineage>
        <taxon>Eukaryota</taxon>
        <taxon>Fungi</taxon>
        <taxon>Fungi incertae sedis</taxon>
        <taxon>Mucoromycota</taxon>
        <taxon>Glomeromycotina</taxon>
        <taxon>Glomeromycetes</taxon>
        <taxon>Glomerales</taxon>
        <taxon>Glomeraceae</taxon>
        <taxon>Rhizophagus</taxon>
    </lineage>
</organism>
<dbReference type="EMBL" id="LLXI01001989">
    <property type="protein sequence ID" value="PKY55857.1"/>
    <property type="molecule type" value="Genomic_DNA"/>
</dbReference>
<sequence>MVQDYLTIQAISIASRAKENSKNSQTRKIKNPVTIKPKSNICFKIKSRIKTTRSSKRAALTSHQQNISQTNEEEKENNPQENNSEKENKPINLLHLKSLDDEELEEVDDDESNFKIDSLNVVKKSLELSKDKSKRIKKSNIGYESLTSSKQNDIEVDEIDITLSEV</sequence>
<keyword evidence="3" id="KW-1185">Reference proteome</keyword>
<evidence type="ECO:0000313" key="2">
    <source>
        <dbReference type="EMBL" id="PKY55857.1"/>
    </source>
</evidence>
<comment type="caution">
    <text evidence="2">The sequence shown here is derived from an EMBL/GenBank/DDBJ whole genome shotgun (WGS) entry which is preliminary data.</text>
</comment>
<dbReference type="VEuPathDB" id="FungiDB:RhiirFUN_012129"/>
<dbReference type="AlphaFoldDB" id="A0A2I1HAG2"/>
<accession>A0A2I1HAG2</accession>
<protein>
    <submittedName>
        <fullName evidence="2">Uncharacterized protein</fullName>
    </submittedName>
</protein>
<name>A0A2I1HAG2_9GLOM</name>
<feature type="region of interest" description="Disordered" evidence="1">
    <location>
        <begin position="46"/>
        <end position="91"/>
    </location>
</feature>
<proteinExistence type="predicted"/>
<gene>
    <name evidence="2" type="ORF">RhiirA4_475647</name>
</gene>
<reference evidence="2 3" key="1">
    <citation type="submission" date="2015-10" db="EMBL/GenBank/DDBJ databases">
        <title>Genome analyses suggest a sexual origin of heterokaryosis in a supposedly ancient asexual fungus.</title>
        <authorList>
            <person name="Ropars J."/>
            <person name="Sedzielewska K."/>
            <person name="Noel J."/>
            <person name="Charron P."/>
            <person name="Farinelli L."/>
            <person name="Marton T."/>
            <person name="Kruger M."/>
            <person name="Pelin A."/>
            <person name="Brachmann A."/>
            <person name="Corradi N."/>
        </authorList>
    </citation>
    <scope>NUCLEOTIDE SEQUENCE [LARGE SCALE GENOMIC DNA]</scope>
    <source>
        <strain evidence="2 3">A4</strain>
    </source>
</reference>
<evidence type="ECO:0000256" key="1">
    <source>
        <dbReference type="SAM" id="MobiDB-lite"/>
    </source>
</evidence>
<dbReference type="Proteomes" id="UP000234323">
    <property type="component" value="Unassembled WGS sequence"/>
</dbReference>
<dbReference type="VEuPathDB" id="FungiDB:RhiirA1_449422"/>
<evidence type="ECO:0000313" key="3">
    <source>
        <dbReference type="Proteomes" id="UP000234323"/>
    </source>
</evidence>
<feature type="compositionally biased region" description="Polar residues" evidence="1">
    <location>
        <begin position="61"/>
        <end position="70"/>
    </location>
</feature>